<dbReference type="PROSITE" id="PS50158">
    <property type="entry name" value="ZF_CCHC"/>
    <property type="match status" value="1"/>
</dbReference>
<dbReference type="GO" id="GO:0005847">
    <property type="term" value="C:mRNA cleavage and polyadenylation specificity factor complex"/>
    <property type="evidence" value="ECO:0007669"/>
    <property type="project" value="UniProtKB-UniRule"/>
</dbReference>
<dbReference type="FunCoup" id="A0A8V1AMD1">
    <property type="interactions" value="1"/>
</dbReference>
<comment type="function">
    <text evidence="11">Component of the cleavage and polyadenylation specificity factor (CPSF) complex that play a key role in pre-mRNA 3'-end formation, recognizing the AAUAAA signal sequence and interacting with poly(A) polymerase and other factors to bring about cleavage and poly(A) addition. CPSF4 binds RNA polymers with a preference for poly(U).</text>
</comment>
<keyword evidence="8 11" id="KW-0694">RNA-binding</keyword>
<keyword evidence="4 10" id="KW-0479">Metal-binding</keyword>
<comment type="subcellular location">
    <subcellularLocation>
        <location evidence="1 11">Nucleus</location>
    </subcellularLocation>
</comment>
<evidence type="ECO:0000313" key="15">
    <source>
        <dbReference type="Proteomes" id="UP000000539"/>
    </source>
</evidence>
<dbReference type="AlphaFoldDB" id="A0A8V1AMD1"/>
<dbReference type="SMART" id="SM00356">
    <property type="entry name" value="ZnF_C3H1"/>
    <property type="match status" value="2"/>
</dbReference>
<evidence type="ECO:0000256" key="1">
    <source>
        <dbReference type="ARBA" id="ARBA00004123"/>
    </source>
</evidence>
<dbReference type="PANTHER" id="PTHR23102:SF24">
    <property type="entry name" value="CLEAVAGE AND POLYADENYLATION SPECIFICITY FACTOR SUBUNIT 4"/>
    <property type="match status" value="1"/>
</dbReference>
<evidence type="ECO:0000256" key="9">
    <source>
        <dbReference type="ARBA" id="ARBA00023242"/>
    </source>
</evidence>
<feature type="domain" description="C3H1-type" evidence="12">
    <location>
        <begin position="72"/>
        <end position="98"/>
    </location>
</feature>
<evidence type="ECO:0000256" key="11">
    <source>
        <dbReference type="RuleBase" id="RU369008"/>
    </source>
</evidence>
<dbReference type="Proteomes" id="UP000000539">
    <property type="component" value="Chromosome 18"/>
</dbReference>
<dbReference type="GO" id="GO:0031124">
    <property type="term" value="P:mRNA 3'-end processing"/>
    <property type="evidence" value="ECO:0007669"/>
    <property type="project" value="UniProtKB-UniRule"/>
</dbReference>
<evidence type="ECO:0000256" key="5">
    <source>
        <dbReference type="ARBA" id="ARBA00022737"/>
    </source>
</evidence>
<comment type="subunit">
    <text evidence="11">Component of the cleavage and polyadenylation specificity factor (CPSF) complex.</text>
</comment>
<dbReference type="InterPro" id="IPR001878">
    <property type="entry name" value="Znf_CCHC"/>
</dbReference>
<evidence type="ECO:0000256" key="3">
    <source>
        <dbReference type="ARBA" id="ARBA00022664"/>
    </source>
</evidence>
<evidence type="ECO:0000259" key="13">
    <source>
        <dbReference type="PROSITE" id="PS50158"/>
    </source>
</evidence>
<keyword evidence="9 11" id="KW-0539">Nucleus</keyword>
<keyword evidence="5 11" id="KW-0677">Repeat</keyword>
<feature type="domain" description="CCHC-type" evidence="13">
    <location>
        <begin position="168"/>
        <end position="181"/>
    </location>
</feature>
<comment type="similarity">
    <text evidence="11">Belongs to the CPSF4/YTH1 family.</text>
</comment>
<dbReference type="PROSITE" id="PS50103">
    <property type="entry name" value="ZF_C3H1"/>
    <property type="match status" value="1"/>
</dbReference>
<keyword evidence="7 10" id="KW-0862">Zinc</keyword>
<evidence type="ECO:0000256" key="10">
    <source>
        <dbReference type="PROSITE-ProRule" id="PRU00723"/>
    </source>
</evidence>
<accession>A0A8V1AMD1</accession>
<evidence type="ECO:0000259" key="12">
    <source>
        <dbReference type="PROSITE" id="PS50103"/>
    </source>
</evidence>
<dbReference type="InterPro" id="IPR000571">
    <property type="entry name" value="Znf_CCCH"/>
</dbReference>
<dbReference type="GO" id="GO:0003723">
    <property type="term" value="F:RNA binding"/>
    <property type="evidence" value="ECO:0007669"/>
    <property type="project" value="UniProtKB-UniRule"/>
</dbReference>
<reference evidence="14" key="3">
    <citation type="submission" date="2025-09" db="UniProtKB">
        <authorList>
            <consortium name="Ensembl"/>
        </authorList>
    </citation>
    <scope>IDENTIFICATION</scope>
    <source>
        <strain evidence="14">broiler</strain>
    </source>
</reference>
<dbReference type="Pfam" id="PF00642">
    <property type="entry name" value="zf-CCCH"/>
    <property type="match status" value="1"/>
</dbReference>
<dbReference type="InterPro" id="IPR045348">
    <property type="entry name" value="CPSF4/Yth1"/>
</dbReference>
<dbReference type="GO" id="GO:0008270">
    <property type="term" value="F:zinc ion binding"/>
    <property type="evidence" value="ECO:0007669"/>
    <property type="project" value="UniProtKB-KW"/>
</dbReference>
<dbReference type="PANTHER" id="PTHR23102">
    <property type="entry name" value="CLEAVAGE AND POLYADENYLATION SPECIFICITY FACTOR SUBUNIT 4-RELATED"/>
    <property type="match status" value="1"/>
</dbReference>
<evidence type="ECO:0000256" key="6">
    <source>
        <dbReference type="ARBA" id="ARBA00022771"/>
    </source>
</evidence>
<keyword evidence="15" id="KW-1185">Reference proteome</keyword>
<reference evidence="14" key="2">
    <citation type="submission" date="2025-08" db="UniProtKB">
        <authorList>
            <consortium name="Ensembl"/>
        </authorList>
    </citation>
    <scope>IDENTIFICATION</scope>
    <source>
        <strain evidence="14">broiler</strain>
    </source>
</reference>
<dbReference type="InterPro" id="IPR036855">
    <property type="entry name" value="Znf_CCCH_sf"/>
</dbReference>
<feature type="zinc finger region" description="C3H1-type" evidence="10">
    <location>
        <begin position="72"/>
        <end position="98"/>
    </location>
</feature>
<name>A0A8V1AMD1_CHICK</name>
<dbReference type="Ensembl" id="ENSGALT00010071286.1">
    <property type="protein sequence ID" value="ENSGALP00010043977.1"/>
    <property type="gene ID" value="ENSGALG00010029483.1"/>
</dbReference>
<dbReference type="Gene3D" id="4.10.1000.10">
    <property type="entry name" value="Zinc finger, CCCH-type"/>
    <property type="match status" value="1"/>
</dbReference>
<dbReference type="SUPFAM" id="SSF90229">
    <property type="entry name" value="CCCH zinc finger"/>
    <property type="match status" value="1"/>
</dbReference>
<evidence type="ECO:0000256" key="7">
    <source>
        <dbReference type="ARBA" id="ARBA00022833"/>
    </source>
</evidence>
<reference evidence="14" key="1">
    <citation type="submission" date="2020-11" db="EMBL/GenBank/DDBJ databases">
        <title>Gallus gallus (Chicken) genome, bGalGal1, GRCg7b, maternal haplotype autosomes + Z &amp; W.</title>
        <authorList>
            <person name="Warren W."/>
            <person name="Formenti G."/>
            <person name="Fedrigo O."/>
            <person name="Haase B."/>
            <person name="Mountcastle J."/>
            <person name="Balacco J."/>
            <person name="Tracey A."/>
            <person name="Schneider V."/>
            <person name="Okimoto R."/>
            <person name="Cheng H."/>
            <person name="Hawken R."/>
            <person name="Howe K."/>
            <person name="Jarvis E.D."/>
        </authorList>
    </citation>
    <scope>NUCLEOTIDE SEQUENCE [LARGE SCALE GENOMIC DNA]</scope>
    <source>
        <strain evidence="14">Broiler</strain>
    </source>
</reference>
<protein>
    <recommendedName>
        <fullName evidence="2 11">Cleavage and polyadenylation specificity factor subunit 4</fullName>
        <shortName evidence="11">CPSF 30 kDa subunit</shortName>
    </recommendedName>
    <alternativeName>
        <fullName evidence="11">Cleavage and polyadenylation specificity factor 30 kDa subunit</fullName>
    </alternativeName>
</protein>
<evidence type="ECO:0000256" key="2">
    <source>
        <dbReference type="ARBA" id="ARBA00016264"/>
    </source>
</evidence>
<organism evidence="14 15">
    <name type="scientific">Gallus gallus</name>
    <name type="common">Chicken</name>
    <dbReference type="NCBI Taxonomy" id="9031"/>
    <lineage>
        <taxon>Eukaryota</taxon>
        <taxon>Metazoa</taxon>
        <taxon>Chordata</taxon>
        <taxon>Craniata</taxon>
        <taxon>Vertebrata</taxon>
        <taxon>Euteleostomi</taxon>
        <taxon>Archelosauria</taxon>
        <taxon>Archosauria</taxon>
        <taxon>Dinosauria</taxon>
        <taxon>Saurischia</taxon>
        <taxon>Theropoda</taxon>
        <taxon>Coelurosauria</taxon>
        <taxon>Aves</taxon>
        <taxon>Neognathae</taxon>
        <taxon>Galloanserae</taxon>
        <taxon>Galliformes</taxon>
        <taxon>Phasianidae</taxon>
        <taxon>Phasianinae</taxon>
        <taxon>Gallus</taxon>
    </lineage>
</organism>
<dbReference type="GeneTree" id="ENSGT00940000155520"/>
<evidence type="ECO:0000256" key="4">
    <source>
        <dbReference type="ARBA" id="ARBA00022723"/>
    </source>
</evidence>
<evidence type="ECO:0000313" key="14">
    <source>
        <dbReference type="Ensembl" id="ENSGALP00010043977.1"/>
    </source>
</evidence>
<evidence type="ECO:0000256" key="8">
    <source>
        <dbReference type="ARBA" id="ARBA00022884"/>
    </source>
</evidence>
<proteinExistence type="inferred from homology"/>
<keyword evidence="6 10" id="KW-0863">Zinc-finger</keyword>
<keyword evidence="3 11" id="KW-0507">mRNA processing</keyword>
<sequence>MEELVAGVERIGFDVEADVEQQQEVQLLPFPDECSSEDCPFPHVDATAGTAGCPWYDQGFCRHGPLCRYEHTRRAMCVNYLAGFCPDGPKCKFMHWGLLKLTAPCPPQGAECPQKPGPAARGESGCEDVLPAEPLLQVTSTTLSLAVQPRNPGNGPPILQCPPEPGICFKCRQKGHYVGKCGKNQMEILLRK</sequence>